<dbReference type="SMART" id="SM00034">
    <property type="entry name" value="CLECT"/>
    <property type="match status" value="9"/>
</dbReference>
<feature type="transmembrane region" description="Helical" evidence="9">
    <location>
        <begin position="1373"/>
        <end position="1395"/>
    </location>
</feature>
<dbReference type="SUPFAM" id="SSF56436">
    <property type="entry name" value="C-type lectin-like"/>
    <property type="match status" value="9"/>
</dbReference>
<keyword evidence="7" id="KW-0325">Glycoprotein</keyword>
<organism evidence="12 13">
    <name type="scientific">Chelonia mydas</name>
    <name type="common">Green sea-turtle</name>
    <name type="synonym">Chelonia agassizi</name>
    <dbReference type="NCBI Taxonomy" id="8469"/>
    <lineage>
        <taxon>Eukaryota</taxon>
        <taxon>Metazoa</taxon>
        <taxon>Chordata</taxon>
        <taxon>Craniata</taxon>
        <taxon>Vertebrata</taxon>
        <taxon>Euteleostomi</taxon>
        <taxon>Archelosauria</taxon>
        <taxon>Testudinata</taxon>
        <taxon>Testudines</taxon>
        <taxon>Cryptodira</taxon>
        <taxon>Durocryptodira</taxon>
        <taxon>Americhelydia</taxon>
        <taxon>Chelonioidea</taxon>
        <taxon>Cheloniidae</taxon>
        <taxon>Chelonia</taxon>
    </lineage>
</organism>
<dbReference type="Proteomes" id="UP000031443">
    <property type="component" value="Unassembled WGS sequence"/>
</dbReference>
<evidence type="ECO:0000259" key="11">
    <source>
        <dbReference type="PROSITE" id="PS51092"/>
    </source>
</evidence>
<keyword evidence="5 9" id="KW-0472">Membrane</keyword>
<dbReference type="InterPro" id="IPR018378">
    <property type="entry name" value="C-type_lectin_CS"/>
</dbReference>
<dbReference type="Pfam" id="PF00040">
    <property type="entry name" value="fn2"/>
    <property type="match status" value="1"/>
</dbReference>
<accession>M7BSJ5</accession>
<evidence type="ECO:0000256" key="1">
    <source>
        <dbReference type="ARBA" id="ARBA00004167"/>
    </source>
</evidence>
<dbReference type="SUPFAM" id="SSF57440">
    <property type="entry name" value="Kringle-like"/>
    <property type="match status" value="1"/>
</dbReference>
<evidence type="ECO:0000256" key="2">
    <source>
        <dbReference type="ARBA" id="ARBA00022692"/>
    </source>
</evidence>
<evidence type="ECO:0000256" key="8">
    <source>
        <dbReference type="PROSITE-ProRule" id="PRU00479"/>
    </source>
</evidence>
<dbReference type="InterPro" id="IPR016186">
    <property type="entry name" value="C-type_lectin-like/link_sf"/>
</dbReference>
<dbReference type="PANTHER" id="PTHR22803">
    <property type="entry name" value="MANNOSE, PHOSPHOLIPASE, LECTIN RECEPTOR RELATED"/>
    <property type="match status" value="1"/>
</dbReference>
<comment type="subcellular location">
    <subcellularLocation>
        <location evidence="1">Membrane</location>
        <topology evidence="1">Single-pass membrane protein</topology>
    </subcellularLocation>
</comment>
<dbReference type="CDD" id="cd00037">
    <property type="entry name" value="CLECT"/>
    <property type="match status" value="8"/>
</dbReference>
<feature type="domain" description="C-type lectin" evidence="10">
    <location>
        <begin position="1297"/>
        <end position="1363"/>
    </location>
</feature>
<dbReference type="GO" id="GO:0016020">
    <property type="term" value="C:membrane"/>
    <property type="evidence" value="ECO:0007669"/>
    <property type="project" value="UniProtKB-SubCell"/>
</dbReference>
<keyword evidence="3" id="KW-0677">Repeat</keyword>
<evidence type="ECO:0000313" key="12">
    <source>
        <dbReference type="EMBL" id="EMP38730.1"/>
    </source>
</evidence>
<dbReference type="PROSITE" id="PS51092">
    <property type="entry name" value="FN2_2"/>
    <property type="match status" value="1"/>
</dbReference>
<dbReference type="InterPro" id="IPR000562">
    <property type="entry name" value="FN_type2_dom"/>
</dbReference>
<keyword evidence="4 9" id="KW-1133">Transmembrane helix</keyword>
<feature type="disulfide bond" evidence="8">
    <location>
        <begin position="73"/>
        <end position="99"/>
    </location>
</feature>
<evidence type="ECO:0000259" key="10">
    <source>
        <dbReference type="PROSITE" id="PS50041"/>
    </source>
</evidence>
<feature type="domain" description="C-type lectin" evidence="10">
    <location>
        <begin position="1153"/>
        <end position="1256"/>
    </location>
</feature>
<dbReference type="CDD" id="cd00062">
    <property type="entry name" value="FN2"/>
    <property type="match status" value="1"/>
</dbReference>
<evidence type="ECO:0000256" key="7">
    <source>
        <dbReference type="ARBA" id="ARBA00023180"/>
    </source>
</evidence>
<feature type="domain" description="C-type lectin" evidence="10">
    <location>
        <begin position="139"/>
        <end position="228"/>
    </location>
</feature>
<dbReference type="PROSITE" id="PS00023">
    <property type="entry name" value="FN2_1"/>
    <property type="match status" value="1"/>
</dbReference>
<dbReference type="SMART" id="SM00059">
    <property type="entry name" value="FN2"/>
    <property type="match status" value="1"/>
</dbReference>
<dbReference type="InterPro" id="IPR001304">
    <property type="entry name" value="C-type_lectin-like"/>
</dbReference>
<keyword evidence="6 8" id="KW-1015">Disulfide bond</keyword>
<dbReference type="FunFam" id="3.10.100.10:FF:000063">
    <property type="entry name" value="Lymphocyte antigen 75"/>
    <property type="match status" value="1"/>
</dbReference>
<dbReference type="InterPro" id="IPR050111">
    <property type="entry name" value="C-type_lectin/snaclec_domain"/>
</dbReference>
<dbReference type="Gene3D" id="3.10.100.10">
    <property type="entry name" value="Mannose-Binding Protein A, subunit A"/>
    <property type="match status" value="9"/>
</dbReference>
<name>M7BSJ5_CHEMY</name>
<keyword evidence="2 9" id="KW-0812">Transmembrane</keyword>
<dbReference type="PROSITE" id="PS50041">
    <property type="entry name" value="C_TYPE_LECTIN_2"/>
    <property type="match status" value="7"/>
</dbReference>
<evidence type="ECO:0000256" key="4">
    <source>
        <dbReference type="ARBA" id="ARBA00022989"/>
    </source>
</evidence>
<evidence type="ECO:0000256" key="6">
    <source>
        <dbReference type="ARBA" id="ARBA00023157"/>
    </source>
</evidence>
<proteinExistence type="predicted"/>
<gene>
    <name evidence="12" type="ORF">UY3_04049</name>
</gene>
<dbReference type="InterPro" id="IPR036943">
    <property type="entry name" value="FN_type2_sf"/>
</dbReference>
<evidence type="ECO:0000256" key="5">
    <source>
        <dbReference type="ARBA" id="ARBA00023136"/>
    </source>
</evidence>
<reference evidence="13" key="1">
    <citation type="journal article" date="2013" name="Nat. Genet.">
        <title>The draft genomes of soft-shell turtle and green sea turtle yield insights into the development and evolution of the turtle-specific body plan.</title>
        <authorList>
            <person name="Wang Z."/>
            <person name="Pascual-Anaya J."/>
            <person name="Zadissa A."/>
            <person name="Li W."/>
            <person name="Niimura Y."/>
            <person name="Huang Z."/>
            <person name="Li C."/>
            <person name="White S."/>
            <person name="Xiong Z."/>
            <person name="Fang D."/>
            <person name="Wang B."/>
            <person name="Ming Y."/>
            <person name="Chen Y."/>
            <person name="Zheng Y."/>
            <person name="Kuraku S."/>
            <person name="Pignatelli M."/>
            <person name="Herrero J."/>
            <person name="Beal K."/>
            <person name="Nozawa M."/>
            <person name="Li Q."/>
            <person name="Wang J."/>
            <person name="Zhang H."/>
            <person name="Yu L."/>
            <person name="Shigenobu S."/>
            <person name="Wang J."/>
            <person name="Liu J."/>
            <person name="Flicek P."/>
            <person name="Searle S."/>
            <person name="Wang J."/>
            <person name="Kuratani S."/>
            <person name="Yin Y."/>
            <person name="Aken B."/>
            <person name="Zhang G."/>
            <person name="Irie N."/>
        </authorList>
    </citation>
    <scope>NUCLEOTIDE SEQUENCE [LARGE SCALE GENOMIC DNA]</scope>
</reference>
<feature type="domain" description="C-type lectin" evidence="10">
    <location>
        <begin position="968"/>
        <end position="1094"/>
    </location>
</feature>
<evidence type="ECO:0000313" key="13">
    <source>
        <dbReference type="Proteomes" id="UP000031443"/>
    </source>
</evidence>
<dbReference type="FunFam" id="2.10.10.10:FF:000004">
    <property type="entry name" value="lymphocyte antigen 75 precursor"/>
    <property type="match status" value="1"/>
</dbReference>
<evidence type="ECO:0000256" key="9">
    <source>
        <dbReference type="SAM" id="Phobius"/>
    </source>
</evidence>
<feature type="disulfide bond" evidence="8">
    <location>
        <begin position="87"/>
        <end position="114"/>
    </location>
</feature>
<dbReference type="Gene3D" id="2.10.10.10">
    <property type="entry name" value="Fibronectin, type II, collagen-binding"/>
    <property type="match status" value="1"/>
</dbReference>
<keyword evidence="13" id="KW-1185">Reference proteome</keyword>
<feature type="domain" description="C-type lectin" evidence="10">
    <location>
        <begin position="235"/>
        <end position="352"/>
    </location>
</feature>
<dbReference type="FunFam" id="3.10.100.10:FF:000051">
    <property type="entry name" value="Lymphocyte antigen 75 variant"/>
    <property type="match status" value="1"/>
</dbReference>
<dbReference type="Pfam" id="PF00059">
    <property type="entry name" value="Lectin_C"/>
    <property type="match status" value="6"/>
</dbReference>
<dbReference type="STRING" id="8469.M7BSJ5"/>
<dbReference type="FunFam" id="3.10.100.10:FF:000060">
    <property type="entry name" value="Lymphocyte antigen 75"/>
    <property type="match status" value="1"/>
</dbReference>
<dbReference type="PROSITE" id="PS00615">
    <property type="entry name" value="C_TYPE_LECTIN_1"/>
    <property type="match status" value="1"/>
</dbReference>
<feature type="domain" description="C-type lectin" evidence="10">
    <location>
        <begin position="646"/>
        <end position="771"/>
    </location>
</feature>
<feature type="domain" description="Fibronectin type-II" evidence="11">
    <location>
        <begin position="68"/>
        <end position="116"/>
    </location>
</feature>
<dbReference type="InterPro" id="IPR016187">
    <property type="entry name" value="CTDL_fold"/>
</dbReference>
<dbReference type="InterPro" id="IPR013806">
    <property type="entry name" value="Kringle-like"/>
</dbReference>
<dbReference type="EMBL" id="KB518693">
    <property type="protein sequence ID" value="EMP38730.1"/>
    <property type="molecule type" value="Genomic_DNA"/>
</dbReference>
<protein>
    <submittedName>
        <fullName evidence="12">Lymphocyte antigen 75</fullName>
    </submittedName>
</protein>
<feature type="domain" description="C-type lectin" evidence="10">
    <location>
        <begin position="798"/>
        <end position="903"/>
    </location>
</feature>
<evidence type="ECO:0000256" key="3">
    <source>
        <dbReference type="ARBA" id="ARBA00022737"/>
    </source>
</evidence>
<sequence>MVNCDSQLMLWWRCVDASIFGASQYKLTLKDNVVTANINSSDTWRRSNSSYDICEYPYREIYTRDGNSYGRPCEFPFLVNKTWYHDCIRDGTHTDGEWCATTSNYIQDAKWGICLKPGTIMCLHYTEDGCRDTWEHDPGSESCYQLNTQSPLSWKEAYISCQTQGGDLLSITNTTELSYIQAKDGIAEVFWIGLNQLDISGGWQWSDHTPLNFLNWNPDVWRYLETQCDSGWLPYSGFCYMQMNNQASWNMASQSCRENKSDLISIHSLADVELVVTKLHNETKEEIWMGFMNEDTPALFKWSDGSKVVFTYWNQNEPTIPFNSTPNCVSYSGKLGRWRVKSCEEKLKYVCMKKGEVLNETADKQCFPKEGWKRHGDFCYKIHNNKVSFGAQCNLTIMNSNDRWVWVGLNKRNPDSLGTWQWSDNNPETTVMSHDFQRDVYDIRDCAALKTTRIPRRYFWRLHFHDDRQLDFYLKPFQCDARLEWVCQITKGSTPKTPEWYTPDVDGIHGPPLVIDGAEFWFVSDKNLSYQEAALYCANNDSDLASVDSYTKLRALLTKIEKILHGPHGFGGTSGDTGSSTRRFYDFTNFGYLAAVLWFSGSRDYSINCNLKLPFICEKSNASLLEKHEPEYHPPKGGCPKEWILFQNKCFLKLEHRFLKFKDANEVCETFGGTLPSISSQAEQDFLTSLLPGLEENIWIGLKFFFSTRENKWVDGSRLLYSNFHPLLKGTLRKIPLDMFDEEINNQCGVMLNNPKSSYVGTWNFLPCAEKHFLGICQKPAGAADNQTQQVPNETLTYQNVHYTVILENLSWYDALRECKQKNMQLVSITDQYQQAFLTVQAAIHNYPLWIGLFSKDDGKHYGWADGKRIDFSRWSEEDEETSDECVFLDIDGFWKTSECSSENPGAICYLPTNETEKEQVVEHTKCPHGKRIDFSRWSEEDEETSDECVFLDIDGFWKTSECSSENPGAICYLPTNETEKEQVVEHTKCPHLDAFVLNIRDEEENNFVVEQLRSFSGLARWVWLGIIYDDSDNSLKWYDETFLSYNNWRQGRPNVKKNQFFAGVNFDGFWDIYNRTQSWQALEFNQQSILACKIEMAPCPDSCTPHIRTPTLSTKWEFLHRHPTFPPASLAPNGSSSGPRENKPPLPEYILHGNSTYRILQKKITWYEALRECKQNGSDLVSIHSESHQVFLDDIVKRDGYPLWIGLSSLDGSESNLEWSDGSEFDYRPWELENSKSTGNCVFLDIKGFWKRARCTNVIEGAICYTSSDKRRLQPQQTKGSSRCPQGTRTSQWLQYKDHCYAFDMALYNFSVYTAEEAKRVCQKLDPSATLLTIKDAEENIFVSKHIRQNDLITRRVWLGLSQNFRGTNHTGVAIAFALLIILVLVAGLIWYLYKKKRLQWGGFFAVRYERGMNEDETDSMFTKDGY</sequence>
<dbReference type="FunFam" id="3.10.100.10:FF:000066">
    <property type="entry name" value="Lymphocyte antigen 75"/>
    <property type="match status" value="1"/>
</dbReference>